<dbReference type="InterPro" id="IPR007213">
    <property type="entry name" value="Ppm1/Ppm2/Tcmp"/>
</dbReference>
<comment type="function">
    <text evidence="4">Exhibits S-adenosyl-L-methionine-dependent methyltransferase activity.</text>
</comment>
<dbReference type="InterPro" id="IPR011610">
    <property type="entry name" value="SAM_mthyl_Trfase_ML2640-like"/>
</dbReference>
<accession>A0ABZ3IR68</accession>
<keyword evidence="6" id="KW-1185">Reference proteome</keyword>
<evidence type="ECO:0000313" key="5">
    <source>
        <dbReference type="EMBL" id="XFO68199.1"/>
    </source>
</evidence>
<evidence type="ECO:0000256" key="2">
    <source>
        <dbReference type="ARBA" id="ARBA00022603"/>
    </source>
</evidence>
<dbReference type="EC" id="2.1.1.-" evidence="4"/>
<keyword evidence="2 4" id="KW-0489">Methyltransferase</keyword>
<comment type="similarity">
    <text evidence="1 4">Belongs to the UPF0677 family.</text>
</comment>
<evidence type="ECO:0000313" key="6">
    <source>
        <dbReference type="Proteomes" id="UP000216752"/>
    </source>
</evidence>
<name>A0ABZ3IR68_9FIRM</name>
<evidence type="ECO:0000256" key="4">
    <source>
        <dbReference type="RuleBase" id="RU362030"/>
    </source>
</evidence>
<protein>
    <recommendedName>
        <fullName evidence="4">S-adenosyl-L-methionine-dependent methyltransferase</fullName>
        <ecNumber evidence="4">2.1.1.-</ecNumber>
    </recommendedName>
</protein>
<gene>
    <name evidence="5" type="ORF">SPSIL_044190</name>
</gene>
<dbReference type="Pfam" id="PF04072">
    <property type="entry name" value="LCM"/>
    <property type="match status" value="1"/>
</dbReference>
<dbReference type="PANTHER" id="PTHR43619:SF2">
    <property type="entry name" value="S-ADENOSYL-L-METHIONINE-DEPENDENT METHYLTRANSFERASES SUPERFAMILY PROTEIN"/>
    <property type="match status" value="1"/>
</dbReference>
<evidence type="ECO:0000256" key="1">
    <source>
        <dbReference type="ARBA" id="ARBA00008138"/>
    </source>
</evidence>
<sequence length="306" mass="34599">MKEQQISRTALFTAYFRAYHALHDTPKIFEDFLASNLLTKEESTTMGQKLADGLKVFDPARAALCPDPATALAEVIHSHTGAPLILSRARYTEDTLENAVRQGVRQYVILGAGMDTFAFRRKEILDKLQIFEIDHPAMQAFKRRRLNELSWEQPDQLHFIPVDFTQDSLATALTSSPYYDPQAVSFFSWLGVTYYLPSDSVFNTLRALADIAPVGSTIIFDYYHTDVFIPEKTSKSLQLGMEYLRQIGEPIITGFDSSTLAPDLARLGLGLHENLSPTNIEERYFQKRTDGYHASEHVHFAQAVVK</sequence>
<dbReference type="Proteomes" id="UP000216752">
    <property type="component" value="Chromosome"/>
</dbReference>
<evidence type="ECO:0000256" key="3">
    <source>
        <dbReference type="ARBA" id="ARBA00022679"/>
    </source>
</evidence>
<dbReference type="Gene3D" id="3.40.50.150">
    <property type="entry name" value="Vaccinia Virus protein VP39"/>
    <property type="match status" value="1"/>
</dbReference>
<dbReference type="RefSeq" id="WP_094603992.1">
    <property type="nucleotide sequence ID" value="NZ_CP155573.1"/>
</dbReference>
<dbReference type="NCBIfam" id="TIGR00027">
    <property type="entry name" value="mthyl_TIGR00027"/>
    <property type="match status" value="1"/>
</dbReference>
<keyword evidence="4" id="KW-0949">S-adenosyl-L-methionine</keyword>
<dbReference type="SUPFAM" id="SSF53335">
    <property type="entry name" value="S-adenosyl-L-methionine-dependent methyltransferases"/>
    <property type="match status" value="1"/>
</dbReference>
<dbReference type="PANTHER" id="PTHR43619">
    <property type="entry name" value="S-ADENOSYL-L-METHIONINE-DEPENDENT METHYLTRANSFERASE YKTD-RELATED"/>
    <property type="match status" value="1"/>
</dbReference>
<organism evidence="5 6">
    <name type="scientific">Sporomusa silvacetica DSM 10669</name>
    <dbReference type="NCBI Taxonomy" id="1123289"/>
    <lineage>
        <taxon>Bacteria</taxon>
        <taxon>Bacillati</taxon>
        <taxon>Bacillota</taxon>
        <taxon>Negativicutes</taxon>
        <taxon>Selenomonadales</taxon>
        <taxon>Sporomusaceae</taxon>
        <taxon>Sporomusa</taxon>
    </lineage>
</organism>
<dbReference type="EMBL" id="CP155573">
    <property type="protein sequence ID" value="XFO68199.1"/>
    <property type="molecule type" value="Genomic_DNA"/>
</dbReference>
<reference evidence="5" key="1">
    <citation type="submission" date="2024-05" db="EMBL/GenBank/DDBJ databases">
        <title>Isolation and characterization of Sporomusa carbonis sp. nov., a carboxydotrophic hydrogenogen in the genus of Sporomusa isolated from a charcoal burning pile.</title>
        <authorList>
            <person name="Boeer T."/>
            <person name="Rosenbaum F."/>
            <person name="Eysell L."/>
            <person name="Mueller V."/>
            <person name="Daniel R."/>
            <person name="Poehlein A."/>
        </authorList>
    </citation>
    <scope>NUCLEOTIDE SEQUENCE [LARGE SCALE GENOMIC DNA]</scope>
    <source>
        <strain evidence="5">DSM 10669</strain>
    </source>
</reference>
<dbReference type="InterPro" id="IPR029063">
    <property type="entry name" value="SAM-dependent_MTases_sf"/>
</dbReference>
<proteinExistence type="inferred from homology"/>
<keyword evidence="3" id="KW-0808">Transferase</keyword>